<sequence>MVTMGSVVVTMLALTGDVRDSPIVKQHWLNTMASMPAKKNISKSRGATSSLWRPKREVSQKHKAAPAARKLTNANPLMPCAMASLPKGDISPQAAQAANMQRWPVRFLSLYIFLEFIRIGKTTAKLVVSSQILASFRCFFLWENLSLLKRGQDSAWLFAVFG</sequence>
<evidence type="ECO:0000313" key="2">
    <source>
        <dbReference type="Proteomes" id="UP000005546"/>
    </source>
</evidence>
<comment type="caution">
    <text evidence="1">The sequence shown here is derived from an EMBL/GenBank/DDBJ whole genome shotgun (WGS) entry which is preliminary data.</text>
</comment>
<reference evidence="1 2" key="1">
    <citation type="submission" date="2011-02" db="EMBL/GenBank/DDBJ databases">
        <authorList>
            <person name="Weinstock G."/>
            <person name="Sodergren E."/>
            <person name="Clifton S."/>
            <person name="Fulton L."/>
            <person name="Fulton B."/>
            <person name="Courtney L."/>
            <person name="Fronick C."/>
            <person name="Harrison M."/>
            <person name="Strong C."/>
            <person name="Farmer C."/>
            <person name="Delahaunty K."/>
            <person name="Markovic C."/>
            <person name="Hall O."/>
            <person name="Minx P."/>
            <person name="Tomlinson C."/>
            <person name="Mitreva M."/>
            <person name="Hou S."/>
            <person name="Chen J."/>
            <person name="Wollam A."/>
            <person name="Pepin K.H."/>
            <person name="Johnson M."/>
            <person name="Bhonagiri V."/>
            <person name="Zhang X."/>
            <person name="Suruliraj S."/>
            <person name="Warren W."/>
            <person name="Chinwalla A."/>
            <person name="Mardis E.R."/>
            <person name="Wilson R.K."/>
        </authorList>
    </citation>
    <scope>NUCLEOTIDE SEQUENCE [LARGE SCALE GENOMIC DNA]</scope>
    <source>
        <strain evidence="1 2">YIT 11841</strain>
    </source>
</reference>
<dbReference type="HOGENOM" id="CLU_1633799_0_0_10"/>
<protein>
    <submittedName>
        <fullName evidence="1">Uncharacterized protein</fullName>
    </submittedName>
</protein>
<name>F3QRZ8_9BACT</name>
<evidence type="ECO:0000313" key="1">
    <source>
        <dbReference type="EMBL" id="EGG55562.1"/>
    </source>
</evidence>
<keyword evidence="2" id="KW-1185">Reference proteome</keyword>
<organism evidence="1 2">
    <name type="scientific">Paraprevotella xylaniphila YIT 11841</name>
    <dbReference type="NCBI Taxonomy" id="762982"/>
    <lineage>
        <taxon>Bacteria</taxon>
        <taxon>Pseudomonadati</taxon>
        <taxon>Bacteroidota</taxon>
        <taxon>Bacteroidia</taxon>
        <taxon>Bacteroidales</taxon>
        <taxon>Prevotellaceae</taxon>
        <taxon>Paraprevotella</taxon>
    </lineage>
</organism>
<accession>F3QRZ8</accession>
<gene>
    <name evidence="1" type="ORF">HMPREF9442_00954</name>
</gene>
<proteinExistence type="predicted"/>
<dbReference type="Proteomes" id="UP000005546">
    <property type="component" value="Unassembled WGS sequence"/>
</dbReference>
<dbReference type="STRING" id="762982.HMPREF9442_00954"/>
<dbReference type="EMBL" id="AFBR01000024">
    <property type="protein sequence ID" value="EGG55562.1"/>
    <property type="molecule type" value="Genomic_DNA"/>
</dbReference>
<dbReference type="AlphaFoldDB" id="F3QRZ8"/>